<reference evidence="2 3" key="1">
    <citation type="submission" date="2018-04" db="EMBL/GenBank/DDBJ databases">
        <authorList>
            <person name="Vogel A."/>
        </authorList>
    </citation>
    <scope>NUCLEOTIDE SEQUENCE [LARGE SCALE GENOMIC DNA]</scope>
</reference>
<organism evidence="2 3">
    <name type="scientific">Cuscuta campestris</name>
    <dbReference type="NCBI Taxonomy" id="132261"/>
    <lineage>
        <taxon>Eukaryota</taxon>
        <taxon>Viridiplantae</taxon>
        <taxon>Streptophyta</taxon>
        <taxon>Embryophyta</taxon>
        <taxon>Tracheophyta</taxon>
        <taxon>Spermatophyta</taxon>
        <taxon>Magnoliopsida</taxon>
        <taxon>eudicotyledons</taxon>
        <taxon>Gunneridae</taxon>
        <taxon>Pentapetalae</taxon>
        <taxon>asterids</taxon>
        <taxon>lamiids</taxon>
        <taxon>Solanales</taxon>
        <taxon>Convolvulaceae</taxon>
        <taxon>Cuscuteae</taxon>
        <taxon>Cuscuta</taxon>
        <taxon>Cuscuta subgen. Grammica</taxon>
        <taxon>Cuscuta sect. Cleistogrammica</taxon>
    </lineage>
</organism>
<evidence type="ECO:0000313" key="2">
    <source>
        <dbReference type="EMBL" id="VFQ97239.1"/>
    </source>
</evidence>
<dbReference type="Proteomes" id="UP000595140">
    <property type="component" value="Unassembled WGS sequence"/>
</dbReference>
<dbReference type="OrthoDB" id="632588at2759"/>
<dbReference type="EMBL" id="OOIL02006492">
    <property type="protein sequence ID" value="VFQ97239.1"/>
    <property type="molecule type" value="Genomic_DNA"/>
</dbReference>
<accession>A0A484N8N2</accession>
<evidence type="ECO:0000256" key="1">
    <source>
        <dbReference type="SAM" id="MobiDB-lite"/>
    </source>
</evidence>
<proteinExistence type="predicted"/>
<dbReference type="PANTHER" id="PTHR35282">
    <property type="entry name" value="F5D14.24 PROTEIN"/>
    <property type="match status" value="1"/>
</dbReference>
<dbReference type="Pfam" id="PF21737">
    <property type="entry name" value="DUF6865"/>
    <property type="match status" value="1"/>
</dbReference>
<feature type="region of interest" description="Disordered" evidence="1">
    <location>
        <begin position="26"/>
        <end position="49"/>
    </location>
</feature>
<dbReference type="AlphaFoldDB" id="A0A484N8N2"/>
<name>A0A484N8N2_9ASTE</name>
<feature type="compositionally biased region" description="Polar residues" evidence="1">
    <location>
        <begin position="26"/>
        <end position="43"/>
    </location>
</feature>
<dbReference type="InterPro" id="IPR049198">
    <property type="entry name" value="DUF6865"/>
</dbReference>
<protein>
    <submittedName>
        <fullName evidence="2">Uncharacterized protein</fullName>
    </submittedName>
</protein>
<evidence type="ECO:0000313" key="3">
    <source>
        <dbReference type="Proteomes" id="UP000595140"/>
    </source>
</evidence>
<gene>
    <name evidence="2" type="ORF">CCAM_LOCUS39015</name>
</gene>
<sequence>MDSGLSGQQASSEAAARELLIDISNSLPERASNSEPAENSNTVPAADPVINGDGADVLRSMLIAISYDSSPDDGRICNGHG</sequence>
<dbReference type="PANTHER" id="PTHR35282:SF2">
    <property type="entry name" value="F5D14.24 PROTEIN"/>
    <property type="match status" value="1"/>
</dbReference>
<keyword evidence="3" id="KW-1185">Reference proteome</keyword>